<gene>
    <name evidence="2" type="ORF">KDN34_08160</name>
</gene>
<keyword evidence="1" id="KW-0732">Signal</keyword>
<dbReference type="NCBIfam" id="TIGR02913">
    <property type="entry name" value="HAF_rpt"/>
    <property type="match status" value="1"/>
</dbReference>
<feature type="signal peptide" evidence="1">
    <location>
        <begin position="1"/>
        <end position="23"/>
    </location>
</feature>
<protein>
    <submittedName>
        <fullName evidence="2">DUF3466 family protein</fullName>
    </submittedName>
</protein>
<evidence type="ECO:0000313" key="2">
    <source>
        <dbReference type="EMBL" id="QUN07361.1"/>
    </source>
</evidence>
<feature type="chain" id="PRO_5045344481" evidence="1">
    <location>
        <begin position="24"/>
        <end position="612"/>
    </location>
</feature>
<dbReference type="EMBL" id="CP073587">
    <property type="protein sequence ID" value="QUN07361.1"/>
    <property type="molecule type" value="Genomic_DNA"/>
</dbReference>
<dbReference type="Pfam" id="PF11949">
    <property type="entry name" value="DUF3466"/>
    <property type="match status" value="1"/>
</dbReference>
<evidence type="ECO:0000256" key="1">
    <source>
        <dbReference type="SAM" id="SignalP"/>
    </source>
</evidence>
<organism evidence="2 3">
    <name type="scientific">Shewanella yunxiaonensis</name>
    <dbReference type="NCBI Taxonomy" id="2829809"/>
    <lineage>
        <taxon>Bacteria</taxon>
        <taxon>Pseudomonadati</taxon>
        <taxon>Pseudomonadota</taxon>
        <taxon>Gammaproteobacteria</taxon>
        <taxon>Alteromonadales</taxon>
        <taxon>Shewanellaceae</taxon>
        <taxon>Shewanella</taxon>
    </lineage>
</organism>
<dbReference type="InterPro" id="IPR014262">
    <property type="entry name" value="HAF_rpt"/>
</dbReference>
<accession>A0ABX7YZ78</accession>
<dbReference type="Proteomes" id="UP000679575">
    <property type="component" value="Chromosome"/>
</dbReference>
<evidence type="ECO:0000313" key="3">
    <source>
        <dbReference type="Proteomes" id="UP000679575"/>
    </source>
</evidence>
<proteinExistence type="predicted"/>
<keyword evidence="3" id="KW-1185">Reference proteome</keyword>
<dbReference type="RefSeq" id="WP_212596361.1">
    <property type="nucleotide sequence ID" value="NZ_CP073587.1"/>
</dbReference>
<dbReference type="InterPro" id="IPR022562">
    <property type="entry name" value="DUF3466"/>
</dbReference>
<name>A0ABX7YZ78_9GAMM</name>
<sequence>MKLNSALSLVALSVVSVLQVAQAASVYEVVNIEDADLKGTLTDTANGYGQSVNASNELVGVSRGRTNLTTTDADGATTITDVQDAINADTSITYSTLTEIIGNSFTFHALENDATSPWLPTFESVNGSIAPSDVTTDNPNSVDSYFFDINDAGVRVGSMSAPEIKIDYAGSSTSYDYWYYRNYENRGFVKASADATEVELPPPFTEYTNSSDVTANVGGVSSASAINQNNLIAGYGSVDLSTYGASIVSSCISNDSDSSPVDICIQSNQFDGYLTYKTRALVWQYNTDGSVTRTELPLGLDPGTKTYTFLAQGIGLNDNGVVVGRSHVYRNGNTDDLYYDAAYWTKNSDGEYEYNWIPVESSSVLSSVAYDINNSGIVVGSYTKYIDGYQRTKFFVYDTNTPDTKPVTPNDFYTYTSDLSSKAKDINNLGQVVGYIETSEEKQLPRPKDAFLYDVNTQEFDDLNNLLTCESKGYEQDSDGNWAKHQFTVTDASGNTLTYDADIRIVEANKINDEGVIAATAFVRKPVYETDSNGDLVLDDNGNPTFSLDGNGQPVTSYLPRMVVLKPTSSGTACAIDSSTNSSSTAYSRKGAAGLGWLLLLPLVWLRRQRTR</sequence>
<reference evidence="2 3" key="1">
    <citation type="submission" date="2021-04" db="EMBL/GenBank/DDBJ databases">
        <title>Novel species identification of genus Shewanella.</title>
        <authorList>
            <person name="Liu G."/>
        </authorList>
    </citation>
    <scope>NUCLEOTIDE SEQUENCE [LARGE SCALE GENOMIC DNA]</scope>
    <source>
        <strain evidence="2 3">FJAT-54481</strain>
    </source>
</reference>